<evidence type="ECO:0000313" key="2">
    <source>
        <dbReference type="Proteomes" id="UP001060085"/>
    </source>
</evidence>
<protein>
    <submittedName>
        <fullName evidence="1">Uncharacterized protein</fullName>
    </submittedName>
</protein>
<sequence>MAIDIPFKLLEINVFSAQDLPPVSKMLRTFAVAWISPDHKLSTRIDHHGHTNPTWNYKLVFRVEDRFLQSESAAVTIEIYNVAWLRDLPIGTVHLMINQISPPLIHNSPSMRTVALHIRRPSGHLQGILNVGVNILDNGGGGGSPGRRIPPVPSELTASEVGNNEELNDNQKDSEKQSSIDEKMMVIRSSNAISSIGSMASAMNPLPSEVVTNLKKGFYSSNGNDYGSSIFDNWTEAPEDSHSQHRNGLRSRSIRWSFDDKTPLSKDHEIKSDRPRRKRNSEGGLFSCFGKGFEFTLICGSSNMKKNRKHVHNHRPQKYHFPYPDDDLRRFYP</sequence>
<gene>
    <name evidence="1" type="ORF">M9H77_34832</name>
</gene>
<dbReference type="Proteomes" id="UP001060085">
    <property type="component" value="Linkage Group LG08"/>
</dbReference>
<evidence type="ECO:0000313" key="1">
    <source>
        <dbReference type="EMBL" id="KAI5648827.1"/>
    </source>
</evidence>
<comment type="caution">
    <text evidence="1">The sequence shown here is derived from an EMBL/GenBank/DDBJ whole genome shotgun (WGS) entry which is preliminary data.</text>
</comment>
<name>A0ACB9ZRJ3_CATRO</name>
<reference evidence="2" key="1">
    <citation type="journal article" date="2023" name="Nat. Plants">
        <title>Single-cell RNA sequencing provides a high-resolution roadmap for understanding the multicellular compartmentation of specialized metabolism.</title>
        <authorList>
            <person name="Sun S."/>
            <person name="Shen X."/>
            <person name="Li Y."/>
            <person name="Li Y."/>
            <person name="Wang S."/>
            <person name="Li R."/>
            <person name="Zhang H."/>
            <person name="Shen G."/>
            <person name="Guo B."/>
            <person name="Wei J."/>
            <person name="Xu J."/>
            <person name="St-Pierre B."/>
            <person name="Chen S."/>
            <person name="Sun C."/>
        </authorList>
    </citation>
    <scope>NUCLEOTIDE SEQUENCE [LARGE SCALE GENOMIC DNA]</scope>
</reference>
<dbReference type="EMBL" id="CM044708">
    <property type="protein sequence ID" value="KAI5648827.1"/>
    <property type="molecule type" value="Genomic_DNA"/>
</dbReference>
<proteinExistence type="predicted"/>
<accession>A0ACB9ZRJ3</accession>
<organism evidence="1 2">
    <name type="scientific">Catharanthus roseus</name>
    <name type="common">Madagascar periwinkle</name>
    <name type="synonym">Vinca rosea</name>
    <dbReference type="NCBI Taxonomy" id="4058"/>
    <lineage>
        <taxon>Eukaryota</taxon>
        <taxon>Viridiplantae</taxon>
        <taxon>Streptophyta</taxon>
        <taxon>Embryophyta</taxon>
        <taxon>Tracheophyta</taxon>
        <taxon>Spermatophyta</taxon>
        <taxon>Magnoliopsida</taxon>
        <taxon>eudicotyledons</taxon>
        <taxon>Gunneridae</taxon>
        <taxon>Pentapetalae</taxon>
        <taxon>asterids</taxon>
        <taxon>lamiids</taxon>
        <taxon>Gentianales</taxon>
        <taxon>Apocynaceae</taxon>
        <taxon>Rauvolfioideae</taxon>
        <taxon>Vinceae</taxon>
        <taxon>Catharanthinae</taxon>
        <taxon>Catharanthus</taxon>
    </lineage>
</organism>
<keyword evidence="2" id="KW-1185">Reference proteome</keyword>